<dbReference type="SUPFAM" id="SSF55729">
    <property type="entry name" value="Acyl-CoA N-acyltransferases (Nat)"/>
    <property type="match status" value="1"/>
</dbReference>
<dbReference type="InterPro" id="IPR000182">
    <property type="entry name" value="GNAT_dom"/>
</dbReference>
<dbReference type="PANTHER" id="PTHR43792:SF16">
    <property type="entry name" value="N-ACETYLTRANSFERASE DOMAIN-CONTAINING PROTEIN"/>
    <property type="match status" value="1"/>
</dbReference>
<evidence type="ECO:0000313" key="3">
    <source>
        <dbReference type="Proteomes" id="UP001595705"/>
    </source>
</evidence>
<evidence type="ECO:0000313" key="2">
    <source>
        <dbReference type="EMBL" id="MFC3715778.1"/>
    </source>
</evidence>
<keyword evidence="2" id="KW-0012">Acyltransferase</keyword>
<dbReference type="EMBL" id="JBHRYA010000003">
    <property type="protein sequence ID" value="MFC3715778.1"/>
    <property type="molecule type" value="Genomic_DNA"/>
</dbReference>
<dbReference type="GO" id="GO:0016746">
    <property type="term" value="F:acyltransferase activity"/>
    <property type="evidence" value="ECO:0007669"/>
    <property type="project" value="UniProtKB-KW"/>
</dbReference>
<dbReference type="InterPro" id="IPR051531">
    <property type="entry name" value="N-acetyltransferase"/>
</dbReference>
<dbReference type="PROSITE" id="PS51186">
    <property type="entry name" value="GNAT"/>
    <property type="match status" value="1"/>
</dbReference>
<dbReference type="Gene3D" id="3.40.630.30">
    <property type="match status" value="1"/>
</dbReference>
<evidence type="ECO:0000259" key="1">
    <source>
        <dbReference type="PROSITE" id="PS51186"/>
    </source>
</evidence>
<keyword evidence="3" id="KW-1185">Reference proteome</keyword>
<accession>A0ABV7XL45</accession>
<protein>
    <submittedName>
        <fullName evidence="2">GNAT family N-acetyltransferase</fullName>
        <ecNumber evidence="2">2.3.-.-</ecNumber>
    </submittedName>
</protein>
<gene>
    <name evidence="2" type="ORF">ACFONC_06420</name>
</gene>
<dbReference type="PANTHER" id="PTHR43792">
    <property type="entry name" value="GNAT FAMILY, PUTATIVE (AFU_ORTHOLOGUE AFUA_3G00765)-RELATED-RELATED"/>
    <property type="match status" value="1"/>
</dbReference>
<dbReference type="Proteomes" id="UP001595705">
    <property type="component" value="Unassembled WGS sequence"/>
</dbReference>
<proteinExistence type="predicted"/>
<dbReference type="EC" id="2.3.-.-" evidence="2"/>
<dbReference type="Pfam" id="PF13302">
    <property type="entry name" value="Acetyltransf_3"/>
    <property type="match status" value="1"/>
</dbReference>
<keyword evidence="2" id="KW-0808">Transferase</keyword>
<comment type="caution">
    <text evidence="2">The sequence shown here is derived from an EMBL/GenBank/DDBJ whole genome shotgun (WGS) entry which is preliminary data.</text>
</comment>
<reference evidence="3" key="1">
    <citation type="journal article" date="2019" name="Int. J. Syst. Evol. Microbiol.">
        <title>The Global Catalogue of Microorganisms (GCM) 10K type strain sequencing project: providing services to taxonomists for standard genome sequencing and annotation.</title>
        <authorList>
            <consortium name="The Broad Institute Genomics Platform"/>
            <consortium name="The Broad Institute Genome Sequencing Center for Infectious Disease"/>
            <person name="Wu L."/>
            <person name="Ma J."/>
        </authorList>
    </citation>
    <scope>NUCLEOTIDE SEQUENCE [LARGE SCALE GENOMIC DNA]</scope>
    <source>
        <strain evidence="3">KCTC 42441</strain>
    </source>
</reference>
<dbReference type="InterPro" id="IPR016181">
    <property type="entry name" value="Acyl_CoA_acyltransferase"/>
</dbReference>
<name>A0ABV7XL45_9GAMM</name>
<sequence>MAGDLYTPRLHLRPLEPSDEDLYCRLYTDHRVMRHVAPPLSREAALRAFGLVLRRQVIEPPRSRCWILVSREGGDALGLMAWLPDPDEPGSAEVGVLLAARAQGRGHATEAIAALADVVFAATAQRRLWTRHAPDNGLAAGLMRKLGFEPVPEAVDGPAPLRWQLEREHWSARRGTVFAAPPATC</sequence>
<dbReference type="RefSeq" id="WP_386742878.1">
    <property type="nucleotide sequence ID" value="NZ_JBHRYA010000003.1"/>
</dbReference>
<organism evidence="2 3">
    <name type="scientific">Luteimonas soli</name>
    <dbReference type="NCBI Taxonomy" id="1648966"/>
    <lineage>
        <taxon>Bacteria</taxon>
        <taxon>Pseudomonadati</taxon>
        <taxon>Pseudomonadota</taxon>
        <taxon>Gammaproteobacteria</taxon>
        <taxon>Lysobacterales</taxon>
        <taxon>Lysobacteraceae</taxon>
        <taxon>Luteimonas</taxon>
    </lineage>
</organism>
<feature type="domain" description="N-acetyltransferase" evidence="1">
    <location>
        <begin position="10"/>
        <end position="168"/>
    </location>
</feature>